<dbReference type="Gene3D" id="3.40.50.1360">
    <property type="match status" value="1"/>
</dbReference>
<dbReference type="Proteomes" id="UP000266178">
    <property type="component" value="Unassembled WGS sequence"/>
</dbReference>
<proteinExistence type="predicted"/>
<comment type="caution">
    <text evidence="5">The sequence shown here is derived from an EMBL/GenBank/DDBJ whole genome shotgun (WGS) entry which is preliminary data.</text>
</comment>
<sequence length="243" mass="26495">MLASERQQALLALLKQNGALRTRDLARELGASEATIRRDLKVLSERGELQREHGGAILPEQEPPYSIKIGQNQAIKEAIARRALSYVEEGMTIIMDSGTTTLALARLLSGMRLRVFALDLGVAQALAQGHTEVWIPGGLVRNGFYSLTSQWALDGLAQIKADLFFLGADAFDLSEVTNHTLEEAFVKQKALAVARRTLLLADASKFGHRAVARVTPLSALYRIVTNLDHPALAQVIPVEVVHA</sequence>
<dbReference type="Pfam" id="PF00455">
    <property type="entry name" value="DeoRC"/>
    <property type="match status" value="1"/>
</dbReference>
<dbReference type="RefSeq" id="WP_119357915.1">
    <property type="nucleotide sequence ID" value="NZ_BJXM01000030.1"/>
</dbReference>
<dbReference type="PRINTS" id="PR00037">
    <property type="entry name" value="HTHLACR"/>
</dbReference>
<dbReference type="SMART" id="SM01134">
    <property type="entry name" value="DeoRC"/>
    <property type="match status" value="1"/>
</dbReference>
<dbReference type="PROSITE" id="PS00894">
    <property type="entry name" value="HTH_DEOR_1"/>
    <property type="match status" value="1"/>
</dbReference>
<dbReference type="InterPro" id="IPR001034">
    <property type="entry name" value="DeoR_HTH"/>
</dbReference>
<dbReference type="InterPro" id="IPR050313">
    <property type="entry name" value="Carb_Metab_HTH_regulators"/>
</dbReference>
<dbReference type="Pfam" id="PF08220">
    <property type="entry name" value="HTH_DeoR"/>
    <property type="match status" value="1"/>
</dbReference>
<dbReference type="GO" id="GO:0003700">
    <property type="term" value="F:DNA-binding transcription factor activity"/>
    <property type="evidence" value="ECO:0007669"/>
    <property type="project" value="InterPro"/>
</dbReference>
<evidence type="ECO:0000259" key="4">
    <source>
        <dbReference type="PROSITE" id="PS51000"/>
    </source>
</evidence>
<evidence type="ECO:0000313" key="6">
    <source>
        <dbReference type="Proteomes" id="UP000266178"/>
    </source>
</evidence>
<gene>
    <name evidence="5" type="primary">srlR_3</name>
    <name evidence="5" type="ORF">Mgrana_02454</name>
</gene>
<evidence type="ECO:0000256" key="2">
    <source>
        <dbReference type="ARBA" id="ARBA00023125"/>
    </source>
</evidence>
<evidence type="ECO:0000313" key="5">
    <source>
        <dbReference type="EMBL" id="RIH91644.1"/>
    </source>
</evidence>
<name>A0A399F4N0_9DEIN</name>
<dbReference type="InterPro" id="IPR014036">
    <property type="entry name" value="DeoR-like_C"/>
</dbReference>
<protein>
    <submittedName>
        <fullName evidence="5">Glucitol operon repressor</fullName>
    </submittedName>
</protein>
<dbReference type="SMART" id="SM00420">
    <property type="entry name" value="HTH_DEOR"/>
    <property type="match status" value="1"/>
</dbReference>
<keyword evidence="3" id="KW-0804">Transcription</keyword>
<accession>A0A399F4N0</accession>
<dbReference type="InterPro" id="IPR036388">
    <property type="entry name" value="WH-like_DNA-bd_sf"/>
</dbReference>
<reference evidence="5 6" key="1">
    <citation type="submission" date="2018-08" db="EMBL/GenBank/DDBJ databases">
        <title>Meiothermus granaticius genome AF-68 sequencing project.</title>
        <authorList>
            <person name="Da Costa M.S."/>
            <person name="Albuquerque L."/>
            <person name="Raposo P."/>
            <person name="Froufe H.J.C."/>
            <person name="Barroso C.S."/>
            <person name="Egas C."/>
        </authorList>
    </citation>
    <scope>NUCLEOTIDE SEQUENCE [LARGE SCALE GENOMIC DNA]</scope>
    <source>
        <strain evidence="5 6">AF-68</strain>
    </source>
</reference>
<dbReference type="PANTHER" id="PTHR30363:SF44">
    <property type="entry name" value="AGA OPERON TRANSCRIPTIONAL REPRESSOR-RELATED"/>
    <property type="match status" value="1"/>
</dbReference>
<organism evidence="5 6">
    <name type="scientific">Meiothermus granaticius NBRC 107808</name>
    <dbReference type="NCBI Taxonomy" id="1227551"/>
    <lineage>
        <taxon>Bacteria</taxon>
        <taxon>Thermotogati</taxon>
        <taxon>Deinococcota</taxon>
        <taxon>Deinococci</taxon>
        <taxon>Thermales</taxon>
        <taxon>Thermaceae</taxon>
        <taxon>Meiothermus</taxon>
    </lineage>
</organism>
<keyword evidence="6" id="KW-1185">Reference proteome</keyword>
<keyword evidence="1" id="KW-0805">Transcription regulation</keyword>
<dbReference type="SUPFAM" id="SSF46785">
    <property type="entry name" value="Winged helix' DNA-binding domain"/>
    <property type="match status" value="1"/>
</dbReference>
<dbReference type="PANTHER" id="PTHR30363">
    <property type="entry name" value="HTH-TYPE TRANSCRIPTIONAL REGULATOR SRLR-RELATED"/>
    <property type="match status" value="1"/>
</dbReference>
<keyword evidence="2" id="KW-0238">DNA-binding</keyword>
<dbReference type="GO" id="GO:0003677">
    <property type="term" value="F:DNA binding"/>
    <property type="evidence" value="ECO:0007669"/>
    <property type="project" value="UniProtKB-KW"/>
</dbReference>
<dbReference type="SUPFAM" id="SSF100950">
    <property type="entry name" value="NagB/RpiA/CoA transferase-like"/>
    <property type="match status" value="1"/>
</dbReference>
<dbReference type="EMBL" id="QWLB01000036">
    <property type="protein sequence ID" value="RIH91644.1"/>
    <property type="molecule type" value="Genomic_DNA"/>
</dbReference>
<dbReference type="AlphaFoldDB" id="A0A399F4N0"/>
<dbReference type="PROSITE" id="PS51000">
    <property type="entry name" value="HTH_DEOR_2"/>
    <property type="match status" value="1"/>
</dbReference>
<evidence type="ECO:0000256" key="1">
    <source>
        <dbReference type="ARBA" id="ARBA00023015"/>
    </source>
</evidence>
<evidence type="ECO:0000256" key="3">
    <source>
        <dbReference type="ARBA" id="ARBA00023163"/>
    </source>
</evidence>
<dbReference type="Gene3D" id="1.10.10.10">
    <property type="entry name" value="Winged helix-like DNA-binding domain superfamily/Winged helix DNA-binding domain"/>
    <property type="match status" value="1"/>
</dbReference>
<feature type="domain" description="HTH deoR-type" evidence="4">
    <location>
        <begin position="3"/>
        <end position="58"/>
    </location>
</feature>
<dbReference type="InterPro" id="IPR036390">
    <property type="entry name" value="WH_DNA-bd_sf"/>
</dbReference>
<dbReference type="InterPro" id="IPR018356">
    <property type="entry name" value="Tscrpt_reg_HTH_DeoR_CS"/>
</dbReference>
<dbReference type="OrthoDB" id="31600at2"/>
<dbReference type="InterPro" id="IPR037171">
    <property type="entry name" value="NagB/RpiA_transferase-like"/>
</dbReference>